<name>A0A939NHR0_STAXY</name>
<evidence type="ECO:0000313" key="1">
    <source>
        <dbReference type="EMBL" id="MBO1919892.1"/>
    </source>
</evidence>
<comment type="caution">
    <text evidence="1">The sequence shown here is derived from an EMBL/GenBank/DDBJ whole genome shotgun (WGS) entry which is preliminary data.</text>
</comment>
<organism evidence="1">
    <name type="scientific">Staphylococcus xylosus</name>
    <dbReference type="NCBI Taxonomy" id="1288"/>
    <lineage>
        <taxon>Bacteria</taxon>
        <taxon>Bacillati</taxon>
        <taxon>Bacillota</taxon>
        <taxon>Bacilli</taxon>
        <taxon>Bacillales</taxon>
        <taxon>Staphylococcaceae</taxon>
        <taxon>Staphylococcus</taxon>
    </lineage>
</organism>
<sequence length="46" mass="5075">MSEHIAAAVVLTVVAAGNYAVVGNKFMVLEVLKQFLEVYHKMNILI</sequence>
<gene>
    <name evidence="1" type="ORF">J4710_04595</name>
</gene>
<accession>A0A939NHR0</accession>
<proteinExistence type="predicted"/>
<protein>
    <submittedName>
        <fullName evidence="1">Uncharacterized protein</fullName>
    </submittedName>
</protein>
<reference evidence="1" key="1">
    <citation type="submission" date="2021-03" db="EMBL/GenBank/DDBJ databases">
        <title>Molecular epidemiology and mechanisms of colistin and carbapenem resistance in Enterobacteriaceae from clinical isolates, the environment and porcine samples in Pretoria, South Africa.</title>
        <authorList>
            <person name="Bogoshi D."/>
            <person name="Mbelle N.M."/>
            <person name="Naidoo V."/>
            <person name="Osei Sekyere J."/>
        </authorList>
    </citation>
    <scope>NUCLEOTIDE SEQUENCE</scope>
    <source>
        <strain evidence="1">ESB009</strain>
    </source>
</reference>
<dbReference type="EMBL" id="JAGETT010000019">
    <property type="protein sequence ID" value="MBO1919892.1"/>
    <property type="molecule type" value="Genomic_DNA"/>
</dbReference>
<dbReference type="AlphaFoldDB" id="A0A939NHR0"/>